<dbReference type="InterPro" id="IPR003439">
    <property type="entry name" value="ABC_transporter-like_ATP-bd"/>
</dbReference>
<keyword evidence="5" id="KW-0677">Repeat</keyword>
<evidence type="ECO:0000313" key="13">
    <source>
        <dbReference type="EMBL" id="QHX43056.1"/>
    </source>
</evidence>
<dbReference type="FunFam" id="3.40.50.300:FF:000224">
    <property type="entry name" value="Energy-coupling factor transporter ATP-binding protein EcfA"/>
    <property type="match status" value="1"/>
</dbReference>
<organism evidence="13 14">
    <name type="scientific">Treponema vincentii</name>
    <dbReference type="NCBI Taxonomy" id="69710"/>
    <lineage>
        <taxon>Bacteria</taxon>
        <taxon>Pseudomonadati</taxon>
        <taxon>Spirochaetota</taxon>
        <taxon>Spirochaetia</taxon>
        <taxon>Spirochaetales</taxon>
        <taxon>Treponemataceae</taxon>
        <taxon>Treponema</taxon>
    </lineage>
</organism>
<dbReference type="PANTHER" id="PTHR43553:SF23">
    <property type="entry name" value="ABC TRANSPORTER ATP-BINDING COMPONENT"/>
    <property type="match status" value="1"/>
</dbReference>
<keyword evidence="8" id="KW-1278">Translocase</keyword>
<evidence type="ECO:0000313" key="14">
    <source>
        <dbReference type="Proteomes" id="UP000464374"/>
    </source>
</evidence>
<dbReference type="InterPro" id="IPR027417">
    <property type="entry name" value="P-loop_NTPase"/>
</dbReference>
<dbReference type="InterPro" id="IPR017871">
    <property type="entry name" value="ABC_transporter-like_CS"/>
</dbReference>
<evidence type="ECO:0000256" key="11">
    <source>
        <dbReference type="SAM" id="MobiDB-lite"/>
    </source>
</evidence>
<dbReference type="Gene3D" id="3.40.50.300">
    <property type="entry name" value="P-loop containing nucleotide triphosphate hydrolases"/>
    <property type="match status" value="2"/>
</dbReference>
<dbReference type="SMART" id="SM00382">
    <property type="entry name" value="AAA"/>
    <property type="match status" value="2"/>
</dbReference>
<name>A0A6P1XZP7_9SPIR</name>
<evidence type="ECO:0000256" key="8">
    <source>
        <dbReference type="ARBA" id="ARBA00022967"/>
    </source>
</evidence>
<evidence type="ECO:0000256" key="4">
    <source>
        <dbReference type="ARBA" id="ARBA00022475"/>
    </source>
</evidence>
<dbReference type="GO" id="GO:0016887">
    <property type="term" value="F:ATP hydrolysis activity"/>
    <property type="evidence" value="ECO:0007669"/>
    <property type="project" value="InterPro"/>
</dbReference>
<evidence type="ECO:0000256" key="3">
    <source>
        <dbReference type="ARBA" id="ARBA00022448"/>
    </source>
</evidence>
<dbReference type="GO" id="GO:0043190">
    <property type="term" value="C:ATP-binding cassette (ABC) transporter complex"/>
    <property type="evidence" value="ECO:0007669"/>
    <property type="project" value="TreeGrafter"/>
</dbReference>
<evidence type="ECO:0000256" key="9">
    <source>
        <dbReference type="ARBA" id="ARBA00023136"/>
    </source>
</evidence>
<dbReference type="InterPro" id="IPR003593">
    <property type="entry name" value="AAA+_ATPase"/>
</dbReference>
<dbReference type="AlphaFoldDB" id="A0A6P1XZP7"/>
<dbReference type="PROSITE" id="PS50893">
    <property type="entry name" value="ABC_TRANSPORTER_2"/>
    <property type="match status" value="2"/>
</dbReference>
<keyword evidence="4" id="KW-1003">Cell membrane</keyword>
<dbReference type="SUPFAM" id="SSF52540">
    <property type="entry name" value="P-loop containing nucleoside triphosphate hydrolases"/>
    <property type="match status" value="2"/>
</dbReference>
<evidence type="ECO:0000256" key="10">
    <source>
        <dbReference type="ARBA" id="ARBA00025157"/>
    </source>
</evidence>
<evidence type="ECO:0000256" key="2">
    <source>
        <dbReference type="ARBA" id="ARBA00005417"/>
    </source>
</evidence>
<keyword evidence="7 13" id="KW-0067">ATP-binding</keyword>
<dbReference type="InterPro" id="IPR015856">
    <property type="entry name" value="ABC_transpr_CbiO/EcfA_su"/>
</dbReference>
<feature type="domain" description="ABC transporter" evidence="12">
    <location>
        <begin position="299"/>
        <end position="505"/>
    </location>
</feature>
<dbReference type="GO" id="GO:0005524">
    <property type="term" value="F:ATP binding"/>
    <property type="evidence" value="ECO:0007669"/>
    <property type="project" value="UniProtKB-KW"/>
</dbReference>
<feature type="region of interest" description="Disordered" evidence="11">
    <location>
        <begin position="270"/>
        <end position="289"/>
    </location>
</feature>
<dbReference type="InterPro" id="IPR050095">
    <property type="entry name" value="ECF_ABC_transporter_ATP-bd"/>
</dbReference>
<keyword evidence="6" id="KW-0547">Nucleotide-binding</keyword>
<comment type="function">
    <text evidence="10">Probably part of an ABC transporter complex. Responsible for energy coupling to the transport system.</text>
</comment>
<feature type="domain" description="ABC transporter" evidence="12">
    <location>
        <begin position="2"/>
        <end position="241"/>
    </location>
</feature>
<dbReference type="RefSeq" id="WP_162663390.1">
    <property type="nucleotide sequence ID" value="NZ_CP048020.1"/>
</dbReference>
<keyword evidence="9" id="KW-0472">Membrane</keyword>
<dbReference type="PANTHER" id="PTHR43553">
    <property type="entry name" value="HEAVY METAL TRANSPORTER"/>
    <property type="match status" value="1"/>
</dbReference>
<keyword evidence="3" id="KW-0813">Transport</keyword>
<evidence type="ECO:0000256" key="1">
    <source>
        <dbReference type="ARBA" id="ARBA00004202"/>
    </source>
</evidence>
<comment type="similarity">
    <text evidence="2">Belongs to the ABC transporter superfamily.</text>
</comment>
<dbReference type="EMBL" id="CP048020">
    <property type="protein sequence ID" value="QHX43056.1"/>
    <property type="molecule type" value="Genomic_DNA"/>
</dbReference>
<evidence type="ECO:0000256" key="5">
    <source>
        <dbReference type="ARBA" id="ARBA00022737"/>
    </source>
</evidence>
<accession>A0A6P1XZP7</accession>
<evidence type="ECO:0000256" key="7">
    <source>
        <dbReference type="ARBA" id="ARBA00022840"/>
    </source>
</evidence>
<evidence type="ECO:0000256" key="6">
    <source>
        <dbReference type="ARBA" id="ARBA00022741"/>
    </source>
</evidence>
<dbReference type="Proteomes" id="UP000464374">
    <property type="component" value="Chromosome"/>
</dbReference>
<evidence type="ECO:0000259" key="12">
    <source>
        <dbReference type="PROSITE" id="PS50893"/>
    </source>
</evidence>
<dbReference type="GO" id="GO:0042626">
    <property type="term" value="F:ATPase-coupled transmembrane transporter activity"/>
    <property type="evidence" value="ECO:0007669"/>
    <property type="project" value="TreeGrafter"/>
</dbReference>
<dbReference type="CDD" id="cd03226">
    <property type="entry name" value="ABC_cobalt_CbiO_domain2"/>
    <property type="match status" value="1"/>
</dbReference>
<gene>
    <name evidence="13" type="ORF">GWP43_05895</name>
</gene>
<reference evidence="13 14" key="1">
    <citation type="submission" date="2020-01" db="EMBL/GenBank/DDBJ databases">
        <title>Complete genome sequence of a human oral phylogroup 1 Treponema sp. strain ATCC 700766, originally isolated from periodontitis dental plaque.</title>
        <authorList>
            <person name="Chan Y."/>
            <person name="Huo Y.-B."/>
            <person name="Yu X.-L."/>
            <person name="Zeng H."/>
            <person name="Leung W.-K."/>
            <person name="Watt R.M."/>
        </authorList>
    </citation>
    <scope>NUCLEOTIDE SEQUENCE [LARGE SCALE GENOMIC DNA]</scope>
    <source>
        <strain evidence="13 14">OMZ 804</strain>
    </source>
</reference>
<sequence>MITIRDVSFTYAGNETDGIHHINLEIQKGECVLLCGRSGCGKTTVTRLINGLIPSFYMGTLTGSVLIDNQPVSELPLYKIAKRVGSVFQNPRTQFFNVDTDSEIAFGIENEGYPQEQLVQRVRQTAEELHIETLSGRNIFELSGGEKQKIAFASVYAMNPDIYVLDEPSSNLDSESITALQSYIRNIKAQGKTVIVAEHRLYYLADLADKIVYMENGTITRIFTPLEFKSLSAETRHGMGLRAIHLQEENPSSLHNETMGIRSETPCRMSGAASVQTTQDTAQSPQPPVQPALAEPLTLELQNVSLYRKKKLILHDLSFSAHAGEIIAITGANGTGKTTFVRALCGLHEETSGSFLWNDKPLKPKERLQRAYMVMQDVNYQLFAESVEAECSFGLKTASETAVEAALNALQLTEIRTRHPGSLSGGQKQRVAIAAGQVSAKPLLVFDEPTSGLDYDSMARVSAVIRSLAAGRIIFVVTHDYEFIHKACTRILHLGNNTLLSDPQL</sequence>
<feature type="compositionally biased region" description="Polar residues" evidence="11">
    <location>
        <begin position="273"/>
        <end position="284"/>
    </location>
</feature>
<dbReference type="CDD" id="cd03225">
    <property type="entry name" value="ABC_cobalt_CbiO_domain1"/>
    <property type="match status" value="1"/>
</dbReference>
<comment type="subcellular location">
    <subcellularLocation>
        <location evidence="1">Cell membrane</location>
        <topology evidence="1">Peripheral membrane protein</topology>
    </subcellularLocation>
</comment>
<dbReference type="KEGG" id="trz:GWP43_05895"/>
<dbReference type="PROSITE" id="PS00211">
    <property type="entry name" value="ABC_TRANSPORTER_1"/>
    <property type="match status" value="1"/>
</dbReference>
<protein>
    <submittedName>
        <fullName evidence="13">Energy-coupling factor ABC transporter ATP-binding protein</fullName>
    </submittedName>
</protein>
<proteinExistence type="inferred from homology"/>
<dbReference type="Pfam" id="PF00005">
    <property type="entry name" value="ABC_tran"/>
    <property type="match status" value="2"/>
</dbReference>